<evidence type="ECO:0000256" key="2">
    <source>
        <dbReference type="ARBA" id="ARBA00039140"/>
    </source>
</evidence>
<dbReference type="GO" id="GO:0005737">
    <property type="term" value="C:cytoplasm"/>
    <property type="evidence" value="ECO:0007669"/>
    <property type="project" value="InterPro"/>
</dbReference>
<evidence type="ECO:0000313" key="6">
    <source>
        <dbReference type="EMBL" id="OZI37718.1"/>
    </source>
</evidence>
<evidence type="ECO:0000256" key="4">
    <source>
        <dbReference type="PROSITE-ProRule" id="PRU00050"/>
    </source>
</evidence>
<feature type="active site" evidence="4">
    <location>
        <position position="26"/>
    </location>
</feature>
<gene>
    <name evidence="6" type="ORF">CAL29_04855</name>
</gene>
<dbReference type="PROSITE" id="PS50122">
    <property type="entry name" value="CHEB"/>
    <property type="match status" value="1"/>
</dbReference>
<dbReference type="Proteomes" id="UP000216020">
    <property type="component" value="Unassembled WGS sequence"/>
</dbReference>
<dbReference type="AlphaFoldDB" id="A0A261SJV3"/>
<dbReference type="GO" id="GO:0008984">
    <property type="term" value="F:protein-glutamate methylesterase activity"/>
    <property type="evidence" value="ECO:0007669"/>
    <property type="project" value="UniProtKB-EC"/>
</dbReference>
<dbReference type="SUPFAM" id="SSF52738">
    <property type="entry name" value="Methylesterase CheB, C-terminal domain"/>
    <property type="match status" value="1"/>
</dbReference>
<dbReference type="Pfam" id="PF01339">
    <property type="entry name" value="CheB_methylest"/>
    <property type="match status" value="1"/>
</dbReference>
<accession>A0A261SJV3</accession>
<feature type="active site" evidence="4">
    <location>
        <position position="53"/>
    </location>
</feature>
<evidence type="ECO:0000259" key="5">
    <source>
        <dbReference type="PROSITE" id="PS50122"/>
    </source>
</evidence>
<dbReference type="GO" id="GO:0006935">
    <property type="term" value="P:chemotaxis"/>
    <property type="evidence" value="ECO:0007669"/>
    <property type="project" value="UniProtKB-UniRule"/>
</dbReference>
<dbReference type="EMBL" id="NEVM01000001">
    <property type="protein sequence ID" value="OZI37718.1"/>
    <property type="molecule type" value="Genomic_DNA"/>
</dbReference>
<feature type="domain" description="CheB-type methylesterase" evidence="5">
    <location>
        <begin position="14"/>
        <end position="204"/>
    </location>
</feature>
<dbReference type="OrthoDB" id="9791760at2"/>
<evidence type="ECO:0000256" key="3">
    <source>
        <dbReference type="ARBA" id="ARBA00048267"/>
    </source>
</evidence>
<keyword evidence="4" id="KW-0145">Chemotaxis</keyword>
<evidence type="ECO:0000256" key="1">
    <source>
        <dbReference type="ARBA" id="ARBA00022801"/>
    </source>
</evidence>
<protein>
    <recommendedName>
        <fullName evidence="2">protein-glutamate methylesterase</fullName>
        <ecNumber evidence="2">3.1.1.61</ecNumber>
    </recommendedName>
</protein>
<dbReference type="CDD" id="cd16433">
    <property type="entry name" value="CheB"/>
    <property type="match status" value="1"/>
</dbReference>
<keyword evidence="1 4" id="KW-0378">Hydrolase</keyword>
<evidence type="ECO:0000313" key="7">
    <source>
        <dbReference type="Proteomes" id="UP000216020"/>
    </source>
</evidence>
<dbReference type="PANTHER" id="PTHR42872">
    <property type="entry name" value="PROTEIN-GLUTAMATE METHYLESTERASE/PROTEIN-GLUTAMINE GLUTAMINASE"/>
    <property type="match status" value="1"/>
</dbReference>
<dbReference type="RefSeq" id="WP_094851819.1">
    <property type="nucleotide sequence ID" value="NZ_NEVM01000001.1"/>
</dbReference>
<dbReference type="EC" id="3.1.1.61" evidence="2"/>
<sequence length="213" mass="22105">MSTSQPSPASASVPRPAVELVAIGASAGGVEALSTLLGALPADFPAALAIVLHIPADRDSLLETLFTPRCALPVREVEDKAPIEPGTVYFAAPDYHMLVEPDRSFALSQDDAVNFSRPSIDLLFESAAIAYRERLLAIVLTGGSADGADGLQTVRQMGGRAWVQDPASADAPAMPSFAIERAGADLVAGPAALARSLAALAHTHTMLHESGDR</sequence>
<reference evidence="7" key="1">
    <citation type="submission" date="2017-05" db="EMBL/GenBank/DDBJ databases">
        <title>Complete and WGS of Bordetella genogroups.</title>
        <authorList>
            <person name="Spilker T."/>
            <person name="Lipuma J."/>
        </authorList>
    </citation>
    <scope>NUCLEOTIDE SEQUENCE [LARGE SCALE GENOMIC DNA]</scope>
    <source>
        <strain evidence="7">AU16122</strain>
    </source>
</reference>
<dbReference type="PANTHER" id="PTHR42872:SF6">
    <property type="entry name" value="PROTEIN-GLUTAMATE METHYLESTERASE_PROTEIN-GLUTAMINE GLUTAMINASE"/>
    <property type="match status" value="1"/>
</dbReference>
<dbReference type="Gene3D" id="3.40.50.180">
    <property type="entry name" value="Methylesterase CheB, C-terminal domain"/>
    <property type="match status" value="1"/>
</dbReference>
<feature type="active site" evidence="4">
    <location>
        <position position="146"/>
    </location>
</feature>
<comment type="caution">
    <text evidence="6">The sequence shown here is derived from an EMBL/GenBank/DDBJ whole genome shotgun (WGS) entry which is preliminary data.</text>
</comment>
<name>A0A261SJV3_9BORD</name>
<proteinExistence type="predicted"/>
<dbReference type="GO" id="GO:0000156">
    <property type="term" value="F:phosphorelay response regulator activity"/>
    <property type="evidence" value="ECO:0007669"/>
    <property type="project" value="InterPro"/>
</dbReference>
<dbReference type="InterPro" id="IPR000673">
    <property type="entry name" value="Sig_transdc_resp-reg_Me-estase"/>
</dbReference>
<comment type="catalytic activity">
    <reaction evidence="3">
        <text>[protein]-L-glutamate 5-O-methyl ester + H2O = L-glutamyl-[protein] + methanol + H(+)</text>
        <dbReference type="Rhea" id="RHEA:23236"/>
        <dbReference type="Rhea" id="RHEA-COMP:10208"/>
        <dbReference type="Rhea" id="RHEA-COMP:10311"/>
        <dbReference type="ChEBI" id="CHEBI:15377"/>
        <dbReference type="ChEBI" id="CHEBI:15378"/>
        <dbReference type="ChEBI" id="CHEBI:17790"/>
        <dbReference type="ChEBI" id="CHEBI:29973"/>
        <dbReference type="ChEBI" id="CHEBI:82795"/>
        <dbReference type="EC" id="3.1.1.61"/>
    </reaction>
</comment>
<dbReference type="InterPro" id="IPR035909">
    <property type="entry name" value="CheB_C"/>
</dbReference>
<keyword evidence="7" id="KW-1185">Reference proteome</keyword>
<organism evidence="6 7">
    <name type="scientific">Bordetella genomosp. 10</name>
    <dbReference type="NCBI Taxonomy" id="1416804"/>
    <lineage>
        <taxon>Bacteria</taxon>
        <taxon>Pseudomonadati</taxon>
        <taxon>Pseudomonadota</taxon>
        <taxon>Betaproteobacteria</taxon>
        <taxon>Burkholderiales</taxon>
        <taxon>Alcaligenaceae</taxon>
        <taxon>Bordetella</taxon>
    </lineage>
</organism>